<dbReference type="EMBL" id="OMOR01000001">
    <property type="protein sequence ID" value="SPH19665.1"/>
    <property type="molecule type" value="Genomic_DNA"/>
</dbReference>
<name>A0A2R8B9E3_9RHOB</name>
<feature type="transmembrane region" description="Helical" evidence="1">
    <location>
        <begin position="71"/>
        <end position="94"/>
    </location>
</feature>
<gene>
    <name evidence="2" type="ORF">ASD8599_00400</name>
</gene>
<keyword evidence="1" id="KW-0812">Transmembrane</keyword>
<protein>
    <recommendedName>
        <fullName evidence="4">YggT family protein</fullName>
    </recommendedName>
</protein>
<dbReference type="Proteomes" id="UP000244880">
    <property type="component" value="Unassembled WGS sequence"/>
</dbReference>
<reference evidence="2 3" key="1">
    <citation type="submission" date="2018-03" db="EMBL/GenBank/DDBJ databases">
        <authorList>
            <person name="Keele B.F."/>
        </authorList>
    </citation>
    <scope>NUCLEOTIDE SEQUENCE [LARGE SCALE GENOMIC DNA]</scope>
    <source>
        <strain evidence="2 3">CECT 8599</strain>
    </source>
</reference>
<evidence type="ECO:0000313" key="2">
    <source>
        <dbReference type="EMBL" id="SPH19665.1"/>
    </source>
</evidence>
<dbReference type="RefSeq" id="WP_108829956.1">
    <property type="nucleotide sequence ID" value="NZ_OMOR01000001.1"/>
</dbReference>
<evidence type="ECO:0000313" key="3">
    <source>
        <dbReference type="Proteomes" id="UP000244880"/>
    </source>
</evidence>
<organism evidence="2 3">
    <name type="scientific">Ascidiaceihabitans donghaensis</name>
    <dbReference type="NCBI Taxonomy" id="1510460"/>
    <lineage>
        <taxon>Bacteria</taxon>
        <taxon>Pseudomonadati</taxon>
        <taxon>Pseudomonadota</taxon>
        <taxon>Alphaproteobacteria</taxon>
        <taxon>Rhodobacterales</taxon>
        <taxon>Paracoccaceae</taxon>
        <taxon>Ascidiaceihabitans</taxon>
    </lineage>
</organism>
<dbReference type="GO" id="GO:0016020">
    <property type="term" value="C:membrane"/>
    <property type="evidence" value="ECO:0007669"/>
    <property type="project" value="InterPro"/>
</dbReference>
<dbReference type="OrthoDB" id="9814445at2"/>
<evidence type="ECO:0008006" key="4">
    <source>
        <dbReference type="Google" id="ProtNLM"/>
    </source>
</evidence>
<dbReference type="AlphaFoldDB" id="A0A2R8B9E3"/>
<accession>A0A2R8B9E3</accession>
<proteinExistence type="predicted"/>
<evidence type="ECO:0000256" key="1">
    <source>
        <dbReference type="SAM" id="Phobius"/>
    </source>
</evidence>
<sequence length="95" mass="10657">MIIIYDALQLVLGVAYFIIIAHVIMSWLINFQVLNLHQPIVSQIWYGISRLLEPMYARIRSFLPATGGLDLAPLVALLAVILLRSSVLPVLFGLR</sequence>
<dbReference type="InterPro" id="IPR003425">
    <property type="entry name" value="CCB3/YggT"/>
</dbReference>
<keyword evidence="1" id="KW-1133">Transmembrane helix</keyword>
<keyword evidence="1" id="KW-0472">Membrane</keyword>
<feature type="transmembrane region" description="Helical" evidence="1">
    <location>
        <begin position="7"/>
        <end position="29"/>
    </location>
</feature>
<dbReference type="Pfam" id="PF02325">
    <property type="entry name" value="CCB3_YggT"/>
    <property type="match status" value="1"/>
</dbReference>
<keyword evidence="3" id="KW-1185">Reference proteome</keyword>